<sequence length="142" mass="15303">MRTILTSFFATAFLFLMKLSSSVYAQPAPGDIQINEVDLGFSVPTFGELLSFMVRLFFVIAGIAALFFLLWGALAWVTSGGDKDNVAAARGKIIAALVGVLVIITTLTVMWSLEQIVFDQQLCFGISCPVTLPNLLEPPGTP</sequence>
<organism evidence="3 4">
    <name type="scientific">Candidatus Roizmanbacteria bacterium RIFCSPHIGHO2_02_FULL_37_24</name>
    <dbReference type="NCBI Taxonomy" id="1802037"/>
    <lineage>
        <taxon>Bacteria</taxon>
        <taxon>Candidatus Roizmaniibacteriota</taxon>
    </lineage>
</organism>
<protein>
    <submittedName>
        <fullName evidence="3">Uncharacterized protein</fullName>
    </submittedName>
</protein>
<dbReference type="AlphaFoldDB" id="A0A1F7GXX9"/>
<reference evidence="3 4" key="1">
    <citation type="journal article" date="2016" name="Nat. Commun.">
        <title>Thousands of microbial genomes shed light on interconnected biogeochemical processes in an aquifer system.</title>
        <authorList>
            <person name="Anantharaman K."/>
            <person name="Brown C.T."/>
            <person name="Hug L.A."/>
            <person name="Sharon I."/>
            <person name="Castelle C.J."/>
            <person name="Probst A.J."/>
            <person name="Thomas B.C."/>
            <person name="Singh A."/>
            <person name="Wilkins M.J."/>
            <person name="Karaoz U."/>
            <person name="Brodie E.L."/>
            <person name="Williams K.H."/>
            <person name="Hubbard S.S."/>
            <person name="Banfield J.F."/>
        </authorList>
    </citation>
    <scope>NUCLEOTIDE SEQUENCE [LARGE SCALE GENOMIC DNA]</scope>
</reference>
<accession>A0A1F7GXX9</accession>
<name>A0A1F7GXX9_9BACT</name>
<keyword evidence="2" id="KW-0732">Signal</keyword>
<dbReference type="EMBL" id="MFZM01000015">
    <property type="protein sequence ID" value="OGK23889.1"/>
    <property type="molecule type" value="Genomic_DNA"/>
</dbReference>
<feature type="chain" id="PRO_5009529224" evidence="2">
    <location>
        <begin position="26"/>
        <end position="142"/>
    </location>
</feature>
<comment type="caution">
    <text evidence="3">The sequence shown here is derived from an EMBL/GenBank/DDBJ whole genome shotgun (WGS) entry which is preliminary data.</text>
</comment>
<feature type="transmembrane region" description="Helical" evidence="1">
    <location>
        <begin position="49"/>
        <end position="72"/>
    </location>
</feature>
<gene>
    <name evidence="3" type="ORF">A3C24_02475</name>
</gene>
<evidence type="ECO:0000256" key="1">
    <source>
        <dbReference type="SAM" id="Phobius"/>
    </source>
</evidence>
<keyword evidence="1" id="KW-1133">Transmembrane helix</keyword>
<evidence type="ECO:0000313" key="3">
    <source>
        <dbReference type="EMBL" id="OGK23889.1"/>
    </source>
</evidence>
<feature type="transmembrane region" description="Helical" evidence="1">
    <location>
        <begin position="93"/>
        <end position="113"/>
    </location>
</feature>
<keyword evidence="1" id="KW-0472">Membrane</keyword>
<proteinExistence type="predicted"/>
<keyword evidence="1" id="KW-0812">Transmembrane</keyword>
<dbReference type="Proteomes" id="UP000177159">
    <property type="component" value="Unassembled WGS sequence"/>
</dbReference>
<evidence type="ECO:0000256" key="2">
    <source>
        <dbReference type="SAM" id="SignalP"/>
    </source>
</evidence>
<feature type="signal peptide" evidence="2">
    <location>
        <begin position="1"/>
        <end position="25"/>
    </location>
</feature>
<evidence type="ECO:0000313" key="4">
    <source>
        <dbReference type="Proteomes" id="UP000177159"/>
    </source>
</evidence>